<reference evidence="1" key="1">
    <citation type="submission" date="2020-03" db="EMBL/GenBank/DDBJ databases">
        <title>The deep terrestrial virosphere.</title>
        <authorList>
            <person name="Holmfeldt K."/>
            <person name="Nilsson E."/>
            <person name="Simone D."/>
            <person name="Lopez-Fernandez M."/>
            <person name="Wu X."/>
            <person name="de Brujin I."/>
            <person name="Lundin D."/>
            <person name="Andersson A."/>
            <person name="Bertilsson S."/>
            <person name="Dopson M."/>
        </authorList>
    </citation>
    <scope>NUCLEOTIDE SEQUENCE</scope>
    <source>
        <strain evidence="1">MM415A01050</strain>
    </source>
</reference>
<gene>
    <name evidence="1" type="ORF">MM415A01050_0034</name>
</gene>
<evidence type="ECO:0000313" key="1">
    <source>
        <dbReference type="EMBL" id="QJA78588.1"/>
    </source>
</evidence>
<accession>A0A6M3KAD3</accession>
<organism evidence="1">
    <name type="scientific">viral metagenome</name>
    <dbReference type="NCBI Taxonomy" id="1070528"/>
    <lineage>
        <taxon>unclassified sequences</taxon>
        <taxon>metagenomes</taxon>
        <taxon>organismal metagenomes</taxon>
    </lineage>
</organism>
<name>A0A6M3KAD3_9ZZZZ</name>
<sequence length="44" mass="5287">MLFTRRCHHPKNTIVDDTPMRAGHIHLKIWHANKGNYCKLFEKK</sequence>
<proteinExistence type="predicted"/>
<dbReference type="EMBL" id="MT142343">
    <property type="protein sequence ID" value="QJA78588.1"/>
    <property type="molecule type" value="Genomic_DNA"/>
</dbReference>
<dbReference type="AlphaFoldDB" id="A0A6M3KAD3"/>
<protein>
    <submittedName>
        <fullName evidence="1">Uncharacterized protein</fullName>
    </submittedName>
</protein>